<proteinExistence type="predicted"/>
<protein>
    <recommendedName>
        <fullName evidence="4">HTH tetR-type domain-containing protein</fullName>
    </recommendedName>
</protein>
<evidence type="ECO:0000256" key="1">
    <source>
        <dbReference type="ARBA" id="ARBA00023015"/>
    </source>
</evidence>
<dbReference type="Gene3D" id="1.10.357.10">
    <property type="entry name" value="Tetracycline Repressor, domain 2"/>
    <property type="match status" value="1"/>
</dbReference>
<dbReference type="InterPro" id="IPR001647">
    <property type="entry name" value="HTH_TetR"/>
</dbReference>
<evidence type="ECO:0000259" key="4">
    <source>
        <dbReference type="Pfam" id="PF00440"/>
    </source>
</evidence>
<keyword evidence="6" id="KW-1185">Reference proteome</keyword>
<dbReference type="InterPro" id="IPR050109">
    <property type="entry name" value="HTH-type_TetR-like_transc_reg"/>
</dbReference>
<organism evidence="5 6">
    <name type="scientific">Actinomadura napierensis</name>
    <dbReference type="NCBI Taxonomy" id="267854"/>
    <lineage>
        <taxon>Bacteria</taxon>
        <taxon>Bacillati</taxon>
        <taxon>Actinomycetota</taxon>
        <taxon>Actinomycetes</taxon>
        <taxon>Streptosporangiales</taxon>
        <taxon>Thermomonosporaceae</taxon>
        <taxon>Actinomadura</taxon>
    </lineage>
</organism>
<evidence type="ECO:0000256" key="2">
    <source>
        <dbReference type="ARBA" id="ARBA00023125"/>
    </source>
</evidence>
<dbReference type="Proteomes" id="UP001501020">
    <property type="component" value="Unassembled WGS sequence"/>
</dbReference>
<name>A0ABN3AJC6_9ACTN</name>
<dbReference type="Pfam" id="PF00440">
    <property type="entry name" value="TetR_N"/>
    <property type="match status" value="1"/>
</dbReference>
<keyword evidence="3" id="KW-0804">Transcription</keyword>
<dbReference type="PANTHER" id="PTHR30055">
    <property type="entry name" value="HTH-TYPE TRANSCRIPTIONAL REGULATOR RUTR"/>
    <property type="match status" value="1"/>
</dbReference>
<evidence type="ECO:0000256" key="3">
    <source>
        <dbReference type="ARBA" id="ARBA00023163"/>
    </source>
</evidence>
<reference evidence="5 6" key="1">
    <citation type="journal article" date="2019" name="Int. J. Syst. Evol. Microbiol.">
        <title>The Global Catalogue of Microorganisms (GCM) 10K type strain sequencing project: providing services to taxonomists for standard genome sequencing and annotation.</title>
        <authorList>
            <consortium name="The Broad Institute Genomics Platform"/>
            <consortium name="The Broad Institute Genome Sequencing Center for Infectious Disease"/>
            <person name="Wu L."/>
            <person name="Ma J."/>
        </authorList>
    </citation>
    <scope>NUCLEOTIDE SEQUENCE [LARGE SCALE GENOMIC DNA]</scope>
    <source>
        <strain evidence="5 6">JCM 13850</strain>
    </source>
</reference>
<evidence type="ECO:0000313" key="5">
    <source>
        <dbReference type="EMBL" id="GAA2170585.1"/>
    </source>
</evidence>
<dbReference type="InterPro" id="IPR009057">
    <property type="entry name" value="Homeodomain-like_sf"/>
</dbReference>
<dbReference type="SUPFAM" id="SSF46689">
    <property type="entry name" value="Homeodomain-like"/>
    <property type="match status" value="1"/>
</dbReference>
<gene>
    <name evidence="5" type="ORF">GCM10009727_95060</name>
</gene>
<keyword evidence="2" id="KW-0238">DNA-binding</keyword>
<sequence length="205" mass="22995">MGSVITRQQVIDVATRLFGELGYDGTPMQLIADALGTGSTVVAEAAGDKRAIYLEVMRQAFEAERDMLEAVVDRAEPGRRAIHQIVDGYLDFHLAHPQNRALWAHRWVADAADISELEDHYARPLFHLAIRKIRDVVPPDVNPFYLLGTMVWCVHGFLGSGVFEQSRGMRSAFDPEIIDSFREHMHVLMDRLMSPPCPDADTGPR</sequence>
<keyword evidence="1" id="KW-0805">Transcription regulation</keyword>
<dbReference type="RefSeq" id="WP_344284711.1">
    <property type="nucleotide sequence ID" value="NZ_BAAAMR010000200.1"/>
</dbReference>
<comment type="caution">
    <text evidence="5">The sequence shown here is derived from an EMBL/GenBank/DDBJ whole genome shotgun (WGS) entry which is preliminary data.</text>
</comment>
<evidence type="ECO:0000313" key="6">
    <source>
        <dbReference type="Proteomes" id="UP001501020"/>
    </source>
</evidence>
<feature type="domain" description="HTH tetR-type" evidence="4">
    <location>
        <begin position="11"/>
        <end position="56"/>
    </location>
</feature>
<dbReference type="PANTHER" id="PTHR30055:SF234">
    <property type="entry name" value="HTH-TYPE TRANSCRIPTIONAL REGULATOR BETI"/>
    <property type="match status" value="1"/>
</dbReference>
<dbReference type="EMBL" id="BAAAMR010000200">
    <property type="protein sequence ID" value="GAA2170585.1"/>
    <property type="molecule type" value="Genomic_DNA"/>
</dbReference>
<accession>A0ABN3AJC6</accession>